<dbReference type="PANTHER" id="PTHR43353">
    <property type="entry name" value="SUCCINATE-SEMIALDEHYDE DEHYDROGENASE, MITOCHONDRIAL"/>
    <property type="match status" value="1"/>
</dbReference>
<organism evidence="6 7">
    <name type="scientific">Methylacidiphilum infernorum (isolate V4)</name>
    <name type="common">Methylokorus infernorum (strain V4)</name>
    <dbReference type="NCBI Taxonomy" id="481448"/>
    <lineage>
        <taxon>Bacteria</taxon>
        <taxon>Pseudomonadati</taxon>
        <taxon>Verrucomicrobiota</taxon>
        <taxon>Methylacidiphilae</taxon>
        <taxon>Methylacidiphilales</taxon>
        <taxon>Methylacidiphilaceae</taxon>
        <taxon>Methylacidiphilum (ex Ratnadevi et al. 2023)</taxon>
    </lineage>
</organism>
<dbReference type="STRING" id="481448.Minf_1730"/>
<evidence type="ECO:0000256" key="3">
    <source>
        <dbReference type="PROSITE-ProRule" id="PRU10007"/>
    </source>
</evidence>
<dbReference type="PANTHER" id="PTHR43353:SF5">
    <property type="entry name" value="SUCCINATE-SEMIALDEHYDE DEHYDROGENASE, MITOCHONDRIAL"/>
    <property type="match status" value="1"/>
</dbReference>
<evidence type="ECO:0000313" key="6">
    <source>
        <dbReference type="EMBL" id="ACD83784.1"/>
    </source>
</evidence>
<evidence type="ECO:0000256" key="2">
    <source>
        <dbReference type="ARBA" id="ARBA00023002"/>
    </source>
</evidence>
<dbReference type="InterPro" id="IPR016162">
    <property type="entry name" value="Ald_DH_N"/>
</dbReference>
<dbReference type="PROSITE" id="PS00070">
    <property type="entry name" value="ALDEHYDE_DEHYDR_CYS"/>
    <property type="match status" value="1"/>
</dbReference>
<dbReference type="Pfam" id="PF00171">
    <property type="entry name" value="Aldedh"/>
    <property type="match status" value="1"/>
</dbReference>
<protein>
    <submittedName>
        <fullName evidence="6">NAD-dependent Succinate-semialdehyde dehydrogenase</fullName>
    </submittedName>
</protein>
<dbReference type="CDD" id="cd07103">
    <property type="entry name" value="ALDH_F5_SSADH_GabD"/>
    <property type="match status" value="1"/>
</dbReference>
<dbReference type="GO" id="GO:0016620">
    <property type="term" value="F:oxidoreductase activity, acting on the aldehyde or oxo group of donors, NAD or NADP as acceptor"/>
    <property type="evidence" value="ECO:0007669"/>
    <property type="project" value="InterPro"/>
</dbReference>
<keyword evidence="2 4" id="KW-0560">Oxidoreductase</keyword>
<reference evidence="6 7" key="1">
    <citation type="journal article" date="2008" name="Biol. Direct">
        <title>Complete genome sequence of the extremely acidophilic methanotroph isolate V4, Methylacidiphilum infernorum, a representative of the bacterial phylum Verrucomicrobia.</title>
        <authorList>
            <person name="Hou S."/>
            <person name="Makarova K.S."/>
            <person name="Saw J.H."/>
            <person name="Senin P."/>
            <person name="Ly B.V."/>
            <person name="Zhou Z."/>
            <person name="Ren Y."/>
            <person name="Wang J."/>
            <person name="Galperin M.Y."/>
            <person name="Omelchenko M.V."/>
            <person name="Wolf Y.I."/>
            <person name="Yutin N."/>
            <person name="Koonin E.V."/>
            <person name="Stott M.B."/>
            <person name="Mountain B.W."/>
            <person name="Crowe M.A."/>
            <person name="Smirnova A.V."/>
            <person name="Dunfield P.F."/>
            <person name="Feng L."/>
            <person name="Wang L."/>
            <person name="Alam M."/>
        </authorList>
    </citation>
    <scope>NUCLEOTIDE SEQUENCE [LARGE SCALE GENOMIC DNA]</scope>
    <source>
        <strain evidence="7">Isolate V4</strain>
    </source>
</reference>
<dbReference type="Proteomes" id="UP000009149">
    <property type="component" value="Chromosome"/>
</dbReference>
<dbReference type="InterPro" id="IPR016160">
    <property type="entry name" value="Ald_DH_CS_CYS"/>
</dbReference>
<accession>B3DX75</accession>
<dbReference type="InterPro" id="IPR015590">
    <property type="entry name" value="Aldehyde_DH_dom"/>
</dbReference>
<dbReference type="Gene3D" id="3.40.309.10">
    <property type="entry name" value="Aldehyde Dehydrogenase, Chain A, domain 2"/>
    <property type="match status" value="1"/>
</dbReference>
<evidence type="ECO:0000259" key="5">
    <source>
        <dbReference type="Pfam" id="PF00171"/>
    </source>
</evidence>
<dbReference type="Gene3D" id="3.40.605.10">
    <property type="entry name" value="Aldehyde Dehydrogenase, Chain A, domain 1"/>
    <property type="match status" value="1"/>
</dbReference>
<evidence type="ECO:0000256" key="1">
    <source>
        <dbReference type="ARBA" id="ARBA00009986"/>
    </source>
</evidence>
<dbReference type="FunFam" id="3.40.309.10:FF:000004">
    <property type="entry name" value="Succinate-semialdehyde dehydrogenase I"/>
    <property type="match status" value="1"/>
</dbReference>
<dbReference type="SUPFAM" id="SSF53720">
    <property type="entry name" value="ALDH-like"/>
    <property type="match status" value="1"/>
</dbReference>
<evidence type="ECO:0000256" key="4">
    <source>
        <dbReference type="RuleBase" id="RU003345"/>
    </source>
</evidence>
<dbReference type="InterPro" id="IPR050740">
    <property type="entry name" value="Aldehyde_DH_Superfamily"/>
</dbReference>
<dbReference type="FunFam" id="3.40.605.10:FF:000007">
    <property type="entry name" value="NAD/NADP-dependent betaine aldehyde dehydrogenase"/>
    <property type="match status" value="1"/>
</dbReference>
<dbReference type="PROSITE" id="PS00687">
    <property type="entry name" value="ALDEHYDE_DEHYDR_GLU"/>
    <property type="match status" value="1"/>
</dbReference>
<feature type="domain" description="Aldehyde dehydrogenase" evidence="5">
    <location>
        <begin position="58"/>
        <end position="507"/>
    </location>
</feature>
<dbReference type="InterPro" id="IPR016161">
    <property type="entry name" value="Ald_DH/histidinol_DH"/>
</dbReference>
<name>B3DX75_METI4</name>
<dbReference type="eggNOG" id="COG1012">
    <property type="taxonomic scope" value="Bacteria"/>
</dbReference>
<dbReference type="KEGG" id="min:Minf_1730"/>
<dbReference type="EMBL" id="CP000975">
    <property type="protein sequence ID" value="ACD83784.1"/>
    <property type="molecule type" value="Genomic_DNA"/>
</dbReference>
<dbReference type="HOGENOM" id="CLU_005391_5_1_0"/>
<gene>
    <name evidence="6" type="primary">putA</name>
    <name evidence="6" type="ordered locus">Minf_1730</name>
</gene>
<feature type="active site" evidence="3">
    <location>
        <position position="288"/>
    </location>
</feature>
<dbReference type="InterPro" id="IPR016163">
    <property type="entry name" value="Ald_DH_C"/>
</dbReference>
<dbReference type="InterPro" id="IPR029510">
    <property type="entry name" value="Ald_DH_CS_GLU"/>
</dbReference>
<comment type="similarity">
    <text evidence="1 4">Belongs to the aldehyde dehydrogenase family.</text>
</comment>
<sequence>MKDILLKKIIHKPFLKLLCHQFSDLGKIGEMKHRNRELMKKKFITQAKIGNNWIDNLGSFELISPVDGKVIGLVSDCTPKEALWAIEESQKAFEQWKETPAERRFEILSLWAELIMKEKNTLAEIMAFEMGKPVKEGKKEVDYASSFVRWYAEEAKRIYGMTIPPSIASKRIIVSYEPVGPVLCITPWNFPSAMVTRKAASAIAAGCTVVVKPSEHSPLTALFLVDLWDKAGGPPGVLQVLPTSKPEELCRTFFDDSRIRKVSFTGSVPVGKALYEQSAKTLKGVLLELGGNAPMIVFADSDLDLAVRETIQAKFRNAGQACIAVNRLYVEKGIVELFCNKLVEETKKLKVGNPLDEETDIGPLVSEKSLEKIRRLLSDALSKGGKILYGGEAKGLYFNPTIIRINDPASEILTEEIFGPVLPVLSFESEKEVVRLANSTSYGLASYIMTSDLKRAFRLSHALQFGIVGINDGRPSCCQAPFGGIKESGIGREGGQWGIREFLETKYLSFNLE</sequence>
<dbReference type="AlphaFoldDB" id="B3DX75"/>
<evidence type="ECO:0000313" key="7">
    <source>
        <dbReference type="Proteomes" id="UP000009149"/>
    </source>
</evidence>
<proteinExistence type="inferred from homology"/>